<dbReference type="SUPFAM" id="SSF50630">
    <property type="entry name" value="Acid proteases"/>
    <property type="match status" value="1"/>
</dbReference>
<dbReference type="EMBL" id="BLXT01005178">
    <property type="protein sequence ID" value="GFO20605.1"/>
    <property type="molecule type" value="Genomic_DNA"/>
</dbReference>
<gene>
    <name evidence="4" type="ORF">PoB_004711000</name>
</gene>
<dbReference type="Gene3D" id="3.90.70.80">
    <property type="match status" value="1"/>
</dbReference>
<comment type="caution">
    <text evidence="4">The sequence shown here is derived from an EMBL/GenBank/DDBJ whole genome shotgun (WGS) entry which is preliminary data.</text>
</comment>
<name>A0AAV4BJC0_9GAST</name>
<protein>
    <submittedName>
        <fullName evidence="4">Cathepsin d</fullName>
    </submittedName>
</protein>
<evidence type="ECO:0000313" key="4">
    <source>
        <dbReference type="EMBL" id="GFO20605.1"/>
    </source>
</evidence>
<feature type="signal peptide" evidence="2">
    <location>
        <begin position="1"/>
        <end position="23"/>
    </location>
</feature>
<dbReference type="PANTHER" id="PTHR47966">
    <property type="entry name" value="BETA-SITE APP-CLEAVING ENZYME, ISOFORM A-RELATED"/>
    <property type="match status" value="1"/>
</dbReference>
<feature type="chain" id="PRO_5043652011" evidence="2">
    <location>
        <begin position="24"/>
        <end position="410"/>
    </location>
</feature>
<dbReference type="CDD" id="cd05471">
    <property type="entry name" value="pepsin_like"/>
    <property type="match status" value="1"/>
</dbReference>
<dbReference type="InterPro" id="IPR034164">
    <property type="entry name" value="Pepsin-like_dom"/>
</dbReference>
<dbReference type="GO" id="GO:0004190">
    <property type="term" value="F:aspartic-type endopeptidase activity"/>
    <property type="evidence" value="ECO:0007669"/>
    <property type="project" value="InterPro"/>
</dbReference>
<dbReference type="FunFam" id="2.40.70.10:FF:000008">
    <property type="entry name" value="Cathepsin D"/>
    <property type="match status" value="1"/>
</dbReference>
<dbReference type="Proteomes" id="UP000735302">
    <property type="component" value="Unassembled WGS sequence"/>
</dbReference>
<dbReference type="InterPro" id="IPR021109">
    <property type="entry name" value="Peptidase_aspartic_dom_sf"/>
</dbReference>
<evidence type="ECO:0000259" key="3">
    <source>
        <dbReference type="PROSITE" id="PS51767"/>
    </source>
</evidence>
<evidence type="ECO:0000256" key="1">
    <source>
        <dbReference type="ARBA" id="ARBA00007447"/>
    </source>
</evidence>
<dbReference type="InterPro" id="IPR033121">
    <property type="entry name" value="PEPTIDASE_A1"/>
</dbReference>
<dbReference type="Pfam" id="PF00026">
    <property type="entry name" value="Asp"/>
    <property type="match status" value="1"/>
</dbReference>
<keyword evidence="5" id="KW-1185">Reference proteome</keyword>
<evidence type="ECO:0000256" key="2">
    <source>
        <dbReference type="SAM" id="SignalP"/>
    </source>
</evidence>
<dbReference type="PROSITE" id="PS51767">
    <property type="entry name" value="PEPTIDASE_A1"/>
    <property type="match status" value="1"/>
</dbReference>
<reference evidence="4 5" key="1">
    <citation type="journal article" date="2021" name="Elife">
        <title>Chloroplast acquisition without the gene transfer in kleptoplastic sea slugs, Plakobranchus ocellatus.</title>
        <authorList>
            <person name="Maeda T."/>
            <person name="Takahashi S."/>
            <person name="Yoshida T."/>
            <person name="Shimamura S."/>
            <person name="Takaki Y."/>
            <person name="Nagai Y."/>
            <person name="Toyoda A."/>
            <person name="Suzuki Y."/>
            <person name="Arimoto A."/>
            <person name="Ishii H."/>
            <person name="Satoh N."/>
            <person name="Nishiyama T."/>
            <person name="Hasebe M."/>
            <person name="Maruyama T."/>
            <person name="Minagawa J."/>
            <person name="Obokata J."/>
            <person name="Shigenobu S."/>
        </authorList>
    </citation>
    <scope>NUCLEOTIDE SEQUENCE [LARGE SCALE GENOMIC DNA]</scope>
</reference>
<dbReference type="Gene3D" id="2.40.70.10">
    <property type="entry name" value="Acid Proteases"/>
    <property type="match status" value="1"/>
</dbReference>
<dbReference type="AlphaFoldDB" id="A0AAV4BJC0"/>
<feature type="domain" description="Peptidase A1" evidence="3">
    <location>
        <begin position="106"/>
        <end position="410"/>
    </location>
</feature>
<comment type="similarity">
    <text evidence="1">Belongs to the peptidase A1 family.</text>
</comment>
<dbReference type="InterPro" id="IPR001461">
    <property type="entry name" value="Aspartic_peptidase_A1"/>
</dbReference>
<organism evidence="4 5">
    <name type="scientific">Plakobranchus ocellatus</name>
    <dbReference type="NCBI Taxonomy" id="259542"/>
    <lineage>
        <taxon>Eukaryota</taxon>
        <taxon>Metazoa</taxon>
        <taxon>Spiralia</taxon>
        <taxon>Lophotrochozoa</taxon>
        <taxon>Mollusca</taxon>
        <taxon>Gastropoda</taxon>
        <taxon>Heterobranchia</taxon>
        <taxon>Euthyneura</taxon>
        <taxon>Panpulmonata</taxon>
        <taxon>Sacoglossa</taxon>
        <taxon>Placobranchoidea</taxon>
        <taxon>Plakobranchidae</taxon>
        <taxon>Plakobranchus</taxon>
    </lineage>
</organism>
<dbReference type="GO" id="GO:0006508">
    <property type="term" value="P:proteolysis"/>
    <property type="evidence" value="ECO:0007669"/>
    <property type="project" value="InterPro"/>
</dbReference>
<sequence length="410" mass="46058">MHLFPAVVLTITLVSSCTSGVLSTVLSGANRPMVNARTVEDHLRFHHLYASLEKNFKRGPNRHFAVRGPVYKTLPTFRKYYVKPLDKHPRLSRRDIELKHANNSMYYGTIGIGTPAQEFNVFFDIGPSLMWIPSSHHIPDNEEHHRHYNNDSSSTYISKGKPFAINYYAGLLSGQVGQDSVTVAGLTVKNQMFGEAERYLDLFANTDIDGMVGLGFRDKSSSKETNLLDNMTEEGLILSDPSQGRATNAQDLQHRSAQSVPMSRSASTVDDISVSILKGYHPVILESHVPIEVCGDGNCLFRAVSKALRNTEEYYMQIHLLTTLEFILNRSHYDYEHEAFVDHFNDDRLVFDRFDTVLKDIATYFSYCGMKALSDISSALSVPIQSYCPPTQDAYFLSEPLARGARGRGL</sequence>
<evidence type="ECO:0000313" key="5">
    <source>
        <dbReference type="Proteomes" id="UP000735302"/>
    </source>
</evidence>
<dbReference type="PANTHER" id="PTHR47966:SF51">
    <property type="entry name" value="BETA-SITE APP-CLEAVING ENZYME, ISOFORM A-RELATED"/>
    <property type="match status" value="1"/>
</dbReference>
<keyword evidence="2" id="KW-0732">Signal</keyword>
<accession>A0AAV4BJC0</accession>
<proteinExistence type="inferred from homology"/>